<dbReference type="PATRIC" id="fig|913848.6.peg.1106"/>
<dbReference type="GeneID" id="65917720"/>
<dbReference type="eggNOG" id="ENOG50337QZ">
    <property type="taxonomic scope" value="Bacteria"/>
</dbReference>
<dbReference type="RefSeq" id="WP_010009102.1">
    <property type="nucleotide sequence ID" value="NZ_AZCN01000028.1"/>
</dbReference>
<reference evidence="1 2" key="1">
    <citation type="journal article" date="2015" name="Genome Announc.">
        <title>Expanding the biotechnology potential of lactobacilli through comparative genomics of 213 strains and associated genera.</title>
        <authorList>
            <person name="Sun Z."/>
            <person name="Harris H.M."/>
            <person name="McCann A."/>
            <person name="Guo C."/>
            <person name="Argimon S."/>
            <person name="Zhang W."/>
            <person name="Yang X."/>
            <person name="Jeffery I.B."/>
            <person name="Cooney J.C."/>
            <person name="Kagawa T.F."/>
            <person name="Liu W."/>
            <person name="Song Y."/>
            <person name="Salvetti E."/>
            <person name="Wrobel A."/>
            <person name="Rasinkangas P."/>
            <person name="Parkhill J."/>
            <person name="Rea M.C."/>
            <person name="O'Sullivan O."/>
            <person name="Ritari J."/>
            <person name="Douillard F.P."/>
            <person name="Paul Ross R."/>
            <person name="Yang R."/>
            <person name="Briner A.E."/>
            <person name="Felis G.E."/>
            <person name="de Vos W.M."/>
            <person name="Barrangou R."/>
            <person name="Klaenhammer T.R."/>
            <person name="Caufield P.W."/>
            <person name="Cui Y."/>
            <person name="Zhang H."/>
            <person name="O'Toole P.W."/>
        </authorList>
    </citation>
    <scope>NUCLEOTIDE SEQUENCE [LARGE SCALE GENOMIC DNA]</scope>
    <source>
        <strain evidence="1 2">DSM 20001</strain>
    </source>
</reference>
<protein>
    <submittedName>
        <fullName evidence="1">Uncharacterized protein</fullName>
    </submittedName>
</protein>
<name>A0A0R1FC50_9LACO</name>
<dbReference type="EMBL" id="AZCN01000028">
    <property type="protein sequence ID" value="KRK16794.1"/>
    <property type="molecule type" value="Genomic_DNA"/>
</dbReference>
<evidence type="ECO:0000313" key="1">
    <source>
        <dbReference type="EMBL" id="KRK16794.1"/>
    </source>
</evidence>
<organism evidence="1 2">
    <name type="scientific">Loigolactobacillus coryniformis subsp. coryniformis KCTC 3167 = DSM 20001</name>
    <dbReference type="NCBI Taxonomy" id="913848"/>
    <lineage>
        <taxon>Bacteria</taxon>
        <taxon>Bacillati</taxon>
        <taxon>Bacillota</taxon>
        <taxon>Bacilli</taxon>
        <taxon>Lactobacillales</taxon>
        <taxon>Lactobacillaceae</taxon>
        <taxon>Loigolactobacillus</taxon>
    </lineage>
</organism>
<comment type="caution">
    <text evidence="1">The sequence shown here is derived from an EMBL/GenBank/DDBJ whole genome shotgun (WGS) entry which is preliminary data.</text>
</comment>
<proteinExistence type="predicted"/>
<accession>A0A0R1FC50</accession>
<sequence>MGFFKKLFGKESGTVAVAPRADKKVAQSVPPVSWVPITKFIPISEPAKNKIVAIIATAIAAGENKTSQFTVTRTQQLNPEFKCVALIATSIAAGDAPEKQFIVQSIKRKID</sequence>
<evidence type="ECO:0000313" key="2">
    <source>
        <dbReference type="Proteomes" id="UP000051181"/>
    </source>
</evidence>
<gene>
    <name evidence="1" type="ORF">FD22_GL001074</name>
</gene>
<dbReference type="Proteomes" id="UP000051181">
    <property type="component" value="Unassembled WGS sequence"/>
</dbReference>
<dbReference type="AlphaFoldDB" id="A0A0R1FC50"/>